<sequence>MSSSEVYLPLKGKTAIVTGASRGLGAGMAYELAKRGADVVLTYTSPSSSTLISSLSSKISLLPHRPSTHGVMADLTQVNSPDEIVQSIKNWRGGDPKIDILVNNAGTEVNKKLGEMTAQDFAHVYDLNVRGTLLMTQAVLPYLQPHSRIINIGSVASRAGFAGFSLYCSSKAAIEGLTRVWAAELGGNGTTVNTVNPGPVDSDMLKNIPKEIVEKQKADTPVEKRLGTTEEVADVVAWLAGKDSRWVTGQTISASGGWALY</sequence>
<dbReference type="Gene3D" id="3.40.50.720">
    <property type="entry name" value="NAD(P)-binding Rossmann-like Domain"/>
    <property type="match status" value="1"/>
</dbReference>
<evidence type="ECO:0000256" key="1">
    <source>
        <dbReference type="ARBA" id="ARBA00006484"/>
    </source>
</evidence>
<gene>
    <name evidence="5" type="primary">OXI1</name>
    <name evidence="5" type="ORF">LAWI1_G001197</name>
</gene>
<comment type="caution">
    <text evidence="5">The sequence shown here is derived from an EMBL/GenBank/DDBJ whole genome shotgun (WGS) entry which is preliminary data.</text>
</comment>
<dbReference type="CDD" id="cd05233">
    <property type="entry name" value="SDR_c"/>
    <property type="match status" value="1"/>
</dbReference>
<dbReference type="InterPro" id="IPR020904">
    <property type="entry name" value="Sc_DH/Rdtase_CS"/>
</dbReference>
<keyword evidence="3" id="KW-0560">Oxidoreductase</keyword>
<evidence type="ECO:0000313" key="5">
    <source>
        <dbReference type="EMBL" id="TVY93955.1"/>
    </source>
</evidence>
<accession>A0A559MLX6</accession>
<evidence type="ECO:0000259" key="4">
    <source>
        <dbReference type="SMART" id="SM00822"/>
    </source>
</evidence>
<dbReference type="GO" id="GO:0016491">
    <property type="term" value="F:oxidoreductase activity"/>
    <property type="evidence" value="ECO:0007669"/>
    <property type="project" value="UniProtKB-KW"/>
</dbReference>
<dbReference type="PRINTS" id="PR00081">
    <property type="entry name" value="GDHRDH"/>
</dbReference>
<organism evidence="5 6">
    <name type="scientific">Lachnellula willkommii</name>
    <dbReference type="NCBI Taxonomy" id="215461"/>
    <lineage>
        <taxon>Eukaryota</taxon>
        <taxon>Fungi</taxon>
        <taxon>Dikarya</taxon>
        <taxon>Ascomycota</taxon>
        <taxon>Pezizomycotina</taxon>
        <taxon>Leotiomycetes</taxon>
        <taxon>Helotiales</taxon>
        <taxon>Lachnaceae</taxon>
        <taxon>Lachnellula</taxon>
    </lineage>
</organism>
<dbReference type="PANTHER" id="PTHR43639:SF1">
    <property type="entry name" value="SHORT-CHAIN DEHYDROGENASE_REDUCTASE FAMILY PROTEIN"/>
    <property type="match status" value="1"/>
</dbReference>
<dbReference type="SMART" id="SM00822">
    <property type="entry name" value="PKS_KR"/>
    <property type="match status" value="1"/>
</dbReference>
<reference evidence="5 6" key="1">
    <citation type="submission" date="2018-05" db="EMBL/GenBank/DDBJ databases">
        <title>Genome sequencing and assembly of the regulated plant pathogen Lachnellula willkommii and related sister species for the development of diagnostic species identification markers.</title>
        <authorList>
            <person name="Giroux E."/>
            <person name="Bilodeau G."/>
        </authorList>
    </citation>
    <scope>NUCLEOTIDE SEQUENCE [LARGE SCALE GENOMIC DNA]</scope>
    <source>
        <strain evidence="5 6">CBS 172.35</strain>
    </source>
</reference>
<protein>
    <submittedName>
        <fullName evidence="5">Dehydrogenase</fullName>
    </submittedName>
</protein>
<dbReference type="FunFam" id="3.40.50.720:FF:000374">
    <property type="entry name" value="3-oxoacyl-(Acyl-carrier-protein) reductase"/>
    <property type="match status" value="1"/>
</dbReference>
<proteinExistence type="inferred from homology"/>
<dbReference type="Proteomes" id="UP000315522">
    <property type="component" value="Unassembled WGS sequence"/>
</dbReference>
<evidence type="ECO:0000256" key="2">
    <source>
        <dbReference type="ARBA" id="ARBA00022857"/>
    </source>
</evidence>
<dbReference type="SUPFAM" id="SSF51735">
    <property type="entry name" value="NAD(P)-binding Rossmann-fold domains"/>
    <property type="match status" value="1"/>
</dbReference>
<keyword evidence="6" id="KW-1185">Reference proteome</keyword>
<dbReference type="PANTHER" id="PTHR43639">
    <property type="entry name" value="OXIDOREDUCTASE, SHORT-CHAIN DEHYDROGENASE/REDUCTASE FAMILY (AFU_ORTHOLOGUE AFUA_5G02870)"/>
    <property type="match status" value="1"/>
</dbReference>
<comment type="similarity">
    <text evidence="1">Belongs to the short-chain dehydrogenases/reductases (SDR) family.</text>
</comment>
<dbReference type="InterPro" id="IPR036291">
    <property type="entry name" value="NAD(P)-bd_dom_sf"/>
</dbReference>
<dbReference type="Pfam" id="PF13561">
    <property type="entry name" value="adh_short_C2"/>
    <property type="match status" value="1"/>
</dbReference>
<name>A0A559MLX6_9HELO</name>
<evidence type="ECO:0000256" key="3">
    <source>
        <dbReference type="ARBA" id="ARBA00023002"/>
    </source>
</evidence>
<dbReference type="InterPro" id="IPR002347">
    <property type="entry name" value="SDR_fam"/>
</dbReference>
<dbReference type="PROSITE" id="PS00061">
    <property type="entry name" value="ADH_SHORT"/>
    <property type="match status" value="1"/>
</dbReference>
<dbReference type="InterPro" id="IPR057326">
    <property type="entry name" value="KR_dom"/>
</dbReference>
<dbReference type="AlphaFoldDB" id="A0A559MLX6"/>
<dbReference type="PRINTS" id="PR00080">
    <property type="entry name" value="SDRFAMILY"/>
</dbReference>
<dbReference type="EMBL" id="QGML01000059">
    <property type="protein sequence ID" value="TVY93955.1"/>
    <property type="molecule type" value="Genomic_DNA"/>
</dbReference>
<keyword evidence="2" id="KW-0521">NADP</keyword>
<evidence type="ECO:0000313" key="6">
    <source>
        <dbReference type="Proteomes" id="UP000315522"/>
    </source>
</evidence>
<feature type="domain" description="Ketoreductase" evidence="4">
    <location>
        <begin position="13"/>
        <end position="203"/>
    </location>
</feature>